<feature type="domain" description="Alpha/beta hydrolase fold-3" evidence="4">
    <location>
        <begin position="139"/>
        <end position="291"/>
    </location>
</feature>
<dbReference type="PANTHER" id="PTHR23025:SF4">
    <property type="entry name" value="ALPHA_BETA HYDROLASE FOLD-3 DOMAIN-CONTAINING PROTEIN"/>
    <property type="match status" value="1"/>
</dbReference>
<reference evidence="7" key="1">
    <citation type="submission" date="2016-04" db="UniProtKB">
        <authorList>
            <consortium name="WormBaseParasite"/>
        </authorList>
    </citation>
    <scope>IDENTIFICATION</scope>
</reference>
<evidence type="ECO:0000256" key="1">
    <source>
        <dbReference type="ARBA" id="ARBA00010515"/>
    </source>
</evidence>
<dbReference type="InterPro" id="IPR013094">
    <property type="entry name" value="AB_hydrolase_3"/>
</dbReference>
<gene>
    <name evidence="5" type="ORF">ASIM_LOCUS13556</name>
</gene>
<keyword evidence="6" id="KW-1185">Reference proteome</keyword>
<dbReference type="PIRSF" id="PIRSF037251">
    <property type="entry name" value="Arylacetamide_deacetylase"/>
    <property type="match status" value="1"/>
</dbReference>
<dbReference type="AlphaFoldDB" id="A0A0M3K009"/>
<sequence>MFPSLADLRICLQVISVERTAGERVLFATAMALAVFLLAMSFLVAFVSMLYIPLPDDICDRLKLQFFEFLLRVSNEYFGSLVGCIFGPKIRNKLTRLLVAIPFFFKSAPPKLVTVKNELIDESRVRIYYPAKRRNNALILFTHGGGWSTMKPSYYDSLMYKLIKHLGVLIISIDYRLSPENPYPGPVKECEAVYHKIITEDYRRFGIDPTRICVMGDSAGGNLSTVIAQRQLRSRTTLPKCQVLIYPVIHPFDLKSPSYQLFYDQLSGTALLNPYVMARWYMLYLNIPATNRNIEKFLNNRHLRSEKKNSEGLQKLIGRELLPAAVLKNPYGHKKIDSNKAEPDEELCALFERHGFDADFAPILGDNLTGLSPAMIITAGYDILRDEGMLYAKRLQSFKVAVQLNHYPAAYHGIMHMPSSMQRKQIVDDIIEYLQNHL</sequence>
<dbReference type="GO" id="GO:0005829">
    <property type="term" value="C:cytosol"/>
    <property type="evidence" value="ECO:0007669"/>
    <property type="project" value="TreeGrafter"/>
</dbReference>
<dbReference type="Pfam" id="PF07859">
    <property type="entry name" value="Abhydrolase_3"/>
    <property type="match status" value="2"/>
</dbReference>
<dbReference type="ESTHER" id="anisi-a0a0m3k009">
    <property type="family name" value="Arylacetamide_deacetylase"/>
</dbReference>
<proteinExistence type="inferred from homology"/>
<organism evidence="7">
    <name type="scientific">Anisakis simplex</name>
    <name type="common">Herring worm</name>
    <dbReference type="NCBI Taxonomy" id="6269"/>
    <lineage>
        <taxon>Eukaryota</taxon>
        <taxon>Metazoa</taxon>
        <taxon>Ecdysozoa</taxon>
        <taxon>Nematoda</taxon>
        <taxon>Chromadorea</taxon>
        <taxon>Rhabditida</taxon>
        <taxon>Spirurina</taxon>
        <taxon>Ascaridomorpha</taxon>
        <taxon>Ascaridoidea</taxon>
        <taxon>Anisakidae</taxon>
        <taxon>Anisakis</taxon>
        <taxon>Anisakis simplex complex</taxon>
    </lineage>
</organism>
<evidence type="ECO:0000313" key="7">
    <source>
        <dbReference type="WBParaSite" id="ASIM_0001412801-mRNA-1"/>
    </source>
</evidence>
<dbReference type="Proteomes" id="UP000267096">
    <property type="component" value="Unassembled WGS sequence"/>
</dbReference>
<name>A0A0M3K009_ANISI</name>
<dbReference type="Gene3D" id="3.40.50.1820">
    <property type="entry name" value="alpha/beta hydrolase"/>
    <property type="match status" value="1"/>
</dbReference>
<dbReference type="PANTHER" id="PTHR23025">
    <property type="entry name" value="TRIACYLGLYCEROL LIPASE"/>
    <property type="match status" value="1"/>
</dbReference>
<evidence type="ECO:0000256" key="2">
    <source>
        <dbReference type="PIRSR" id="PIRSR037251-1"/>
    </source>
</evidence>
<comment type="similarity">
    <text evidence="1">Belongs to the 'GDXG' lipolytic enzyme family.</text>
</comment>
<feature type="active site" evidence="2">
    <location>
        <position position="382"/>
    </location>
</feature>
<dbReference type="GO" id="GO:0016020">
    <property type="term" value="C:membrane"/>
    <property type="evidence" value="ECO:0007669"/>
    <property type="project" value="InterPro"/>
</dbReference>
<feature type="transmembrane region" description="Helical" evidence="3">
    <location>
        <begin position="25"/>
        <end position="52"/>
    </location>
</feature>
<dbReference type="GO" id="GO:0004771">
    <property type="term" value="F:sterol ester esterase activity"/>
    <property type="evidence" value="ECO:0007669"/>
    <property type="project" value="TreeGrafter"/>
</dbReference>
<dbReference type="GO" id="GO:0004806">
    <property type="term" value="F:triacylglycerol lipase activity"/>
    <property type="evidence" value="ECO:0007669"/>
    <property type="project" value="TreeGrafter"/>
</dbReference>
<evidence type="ECO:0000259" key="4">
    <source>
        <dbReference type="Pfam" id="PF07859"/>
    </source>
</evidence>
<evidence type="ECO:0000313" key="5">
    <source>
        <dbReference type="EMBL" id="VDK49994.1"/>
    </source>
</evidence>
<protein>
    <submittedName>
        <fullName evidence="7">Arylacetamide deacetylase</fullName>
    </submittedName>
</protein>
<keyword evidence="3" id="KW-1133">Transmembrane helix</keyword>
<dbReference type="OrthoDB" id="408631at2759"/>
<reference evidence="5 6" key="2">
    <citation type="submission" date="2018-11" db="EMBL/GenBank/DDBJ databases">
        <authorList>
            <consortium name="Pathogen Informatics"/>
        </authorList>
    </citation>
    <scope>NUCLEOTIDE SEQUENCE [LARGE SCALE GENOMIC DNA]</scope>
</reference>
<dbReference type="EMBL" id="UYRR01031427">
    <property type="protein sequence ID" value="VDK49994.1"/>
    <property type="molecule type" value="Genomic_DNA"/>
</dbReference>
<evidence type="ECO:0000256" key="3">
    <source>
        <dbReference type="SAM" id="Phobius"/>
    </source>
</evidence>
<dbReference type="GO" id="GO:0019433">
    <property type="term" value="P:triglyceride catabolic process"/>
    <property type="evidence" value="ECO:0007669"/>
    <property type="project" value="TreeGrafter"/>
</dbReference>
<feature type="active site" evidence="2">
    <location>
        <position position="218"/>
    </location>
</feature>
<dbReference type="InterPro" id="IPR017157">
    <property type="entry name" value="Arylacetamide_deacetylase"/>
</dbReference>
<dbReference type="SUPFAM" id="SSF53474">
    <property type="entry name" value="alpha/beta-Hydrolases"/>
    <property type="match status" value="1"/>
</dbReference>
<keyword evidence="3" id="KW-0812">Transmembrane</keyword>
<dbReference type="WBParaSite" id="ASIM_0001412801-mRNA-1">
    <property type="protein sequence ID" value="ASIM_0001412801-mRNA-1"/>
    <property type="gene ID" value="ASIM_0001412801"/>
</dbReference>
<feature type="active site" evidence="2">
    <location>
        <position position="412"/>
    </location>
</feature>
<keyword evidence="3" id="KW-0472">Membrane</keyword>
<feature type="domain" description="Alpha/beta hydrolase fold-3" evidence="4">
    <location>
        <begin position="358"/>
        <end position="415"/>
    </location>
</feature>
<dbReference type="InterPro" id="IPR029058">
    <property type="entry name" value="AB_hydrolase_fold"/>
</dbReference>
<evidence type="ECO:0000313" key="6">
    <source>
        <dbReference type="Proteomes" id="UP000267096"/>
    </source>
</evidence>
<accession>A0A0M3K009</accession>